<dbReference type="HOGENOM" id="CLU_098620_4_1_14"/>
<dbReference type="Proteomes" id="UP000007952">
    <property type="component" value="Chromosome"/>
</dbReference>
<protein>
    <submittedName>
        <fullName evidence="1">Uncharacterized protein</fullName>
    </submittedName>
</protein>
<evidence type="ECO:0000313" key="1">
    <source>
        <dbReference type="EMBL" id="AEG73263.1"/>
    </source>
</evidence>
<evidence type="ECO:0000313" key="2">
    <source>
        <dbReference type="Proteomes" id="UP000007952"/>
    </source>
</evidence>
<reference key="2">
    <citation type="submission" date="2011-05" db="EMBL/GenBank/DDBJ databases">
        <title>The Genome of Mycoplasma haemofelis Strain Ohio2, a pathogenic hemoplasma of the cat.</title>
        <authorList>
            <person name="Santos A.P."/>
            <person name="Guimaraes A.M.S."/>
            <person name="SanMiguel P.J."/>
            <person name="Martin S.W."/>
            <person name="Messick J.B."/>
        </authorList>
    </citation>
    <scope>NUCLEOTIDE SEQUENCE</scope>
    <source>
        <strain>Ohio2</strain>
    </source>
</reference>
<reference evidence="1 2" key="1">
    <citation type="journal article" date="2011" name="J. Bacteriol.">
        <title>Complete genome sequences of two hemotropic Mycoplasmas, Mycoplasma haemofelis strain Ohio2 and Mycoplasma suis strain Illinois.</title>
        <authorList>
            <person name="Messick J.B."/>
            <person name="Santos A.P."/>
            <person name="Guimaraes A.M."/>
        </authorList>
    </citation>
    <scope>NUCLEOTIDE SEQUENCE [LARGE SCALE GENOMIC DNA]</scope>
    <source>
        <strain evidence="1 2">Ohio2</strain>
    </source>
</reference>
<dbReference type="STRING" id="859194.MHF_1009"/>
<dbReference type="KEGG" id="mhf:MHF_1009"/>
<dbReference type="AlphaFoldDB" id="F6FJ65"/>
<gene>
    <name evidence="1" type="ordered locus">MHF_1009</name>
</gene>
<sequence>MVKYLATGVPAAAGVAGLSVYLSLPSEDIVANIVKSSVSGKDYLKVLESKESEYWVKYKDLYSRSKLDKVTSDQLPDWCEETLKSKASSKNSEEIDFAKKWCVVDVRNIKEAAKGTGVVIISELEEQTTSWQDAWTHYNTHKTSKNLEITDSTFTGASGSEKVALGPALKTWCTSKESKFMYEFGGEEKVYEKYLAWCVKVS</sequence>
<organism evidence="1 2">
    <name type="scientific">Mycoplasma haemofelis (strain Ohio2)</name>
    <dbReference type="NCBI Taxonomy" id="859194"/>
    <lineage>
        <taxon>Bacteria</taxon>
        <taxon>Bacillati</taxon>
        <taxon>Mycoplasmatota</taxon>
        <taxon>Mollicutes</taxon>
        <taxon>Mycoplasmataceae</taxon>
        <taxon>Mycoplasma</taxon>
    </lineage>
</organism>
<dbReference type="EMBL" id="CP002808">
    <property type="protein sequence ID" value="AEG73263.1"/>
    <property type="molecule type" value="Genomic_DNA"/>
</dbReference>
<dbReference type="BioCyc" id="MHAE859194:G1GR7-1005-MONOMER"/>
<accession>F6FJ65</accession>
<proteinExistence type="predicted"/>
<name>F6FJ65_MYCHI</name>